<name>A0A5E4X9S3_9BURK</name>
<keyword evidence="2" id="KW-1185">Reference proteome</keyword>
<organism evidence="1 2">
    <name type="scientific">Pandoraea horticolens</name>
    <dbReference type="NCBI Taxonomy" id="2508298"/>
    <lineage>
        <taxon>Bacteria</taxon>
        <taxon>Pseudomonadati</taxon>
        <taxon>Pseudomonadota</taxon>
        <taxon>Betaproteobacteria</taxon>
        <taxon>Burkholderiales</taxon>
        <taxon>Burkholderiaceae</taxon>
        <taxon>Pandoraea</taxon>
    </lineage>
</organism>
<accession>A0A5E4X9S3</accession>
<keyword evidence="1" id="KW-0378">Hydrolase</keyword>
<dbReference type="AlphaFoldDB" id="A0A5E4X9S3"/>
<dbReference type="GO" id="GO:0016787">
    <property type="term" value="F:hydrolase activity"/>
    <property type="evidence" value="ECO:0007669"/>
    <property type="project" value="UniProtKB-KW"/>
</dbReference>
<dbReference type="Gene3D" id="2.60.120.10">
    <property type="entry name" value="Jelly Rolls"/>
    <property type="match status" value="1"/>
</dbReference>
<reference evidence="1 2" key="1">
    <citation type="submission" date="2019-08" db="EMBL/GenBank/DDBJ databases">
        <authorList>
            <person name="Peeters C."/>
        </authorList>
    </citation>
    <scope>NUCLEOTIDE SEQUENCE [LARGE SCALE GENOMIC DNA]</scope>
    <source>
        <strain evidence="1 2">LMG 31112</strain>
    </source>
</reference>
<protein>
    <submittedName>
        <fullName evidence="1">(S)-ureidoglycine aminohydrolase</fullName>
    </submittedName>
</protein>
<dbReference type="Proteomes" id="UP000343317">
    <property type="component" value="Unassembled WGS sequence"/>
</dbReference>
<proteinExistence type="predicted"/>
<dbReference type="EMBL" id="CABPSM010000011">
    <property type="protein sequence ID" value="VVE33074.1"/>
    <property type="molecule type" value="Genomic_DNA"/>
</dbReference>
<dbReference type="InterPro" id="IPR014710">
    <property type="entry name" value="RmlC-like_jellyroll"/>
</dbReference>
<evidence type="ECO:0000313" key="1">
    <source>
        <dbReference type="EMBL" id="VVE33074.1"/>
    </source>
</evidence>
<sequence>MTRASTSRRASGPTERLTGRATFTEAYAVIPKGVMRDIVTNHLPL</sequence>
<evidence type="ECO:0000313" key="2">
    <source>
        <dbReference type="Proteomes" id="UP000343317"/>
    </source>
</evidence>
<gene>
    <name evidence="1" type="ORF">PHO31112_03740</name>
</gene>